<proteinExistence type="predicted"/>
<dbReference type="Proteomes" id="UP001549363">
    <property type="component" value="Unassembled WGS sequence"/>
</dbReference>
<dbReference type="RefSeq" id="WP_107925297.1">
    <property type="nucleotide sequence ID" value="NZ_CP073713.1"/>
</dbReference>
<name>A0ABV2PPY5_9BACI</name>
<gene>
    <name evidence="3" type="ORF">ABIA69_004219</name>
</gene>
<dbReference type="Gene3D" id="2.30.42.10">
    <property type="match status" value="1"/>
</dbReference>
<keyword evidence="1" id="KW-1133">Transmembrane helix</keyword>
<feature type="transmembrane region" description="Helical" evidence="1">
    <location>
        <begin position="107"/>
        <end position="123"/>
    </location>
</feature>
<dbReference type="EMBL" id="JBEPSB010000029">
    <property type="protein sequence ID" value="MET4563026.1"/>
    <property type="molecule type" value="Genomic_DNA"/>
</dbReference>
<keyword evidence="4" id="KW-1185">Reference proteome</keyword>
<keyword evidence="1" id="KW-0812">Transmembrane</keyword>
<evidence type="ECO:0000313" key="4">
    <source>
        <dbReference type="Proteomes" id="UP001549363"/>
    </source>
</evidence>
<protein>
    <recommendedName>
        <fullName evidence="2">PDZ domain-containing protein</fullName>
    </recommendedName>
</protein>
<evidence type="ECO:0000259" key="2">
    <source>
        <dbReference type="PROSITE" id="PS50106"/>
    </source>
</evidence>
<feature type="transmembrane region" description="Helical" evidence="1">
    <location>
        <begin position="20"/>
        <end position="37"/>
    </location>
</feature>
<feature type="domain" description="PDZ" evidence="2">
    <location>
        <begin position="272"/>
        <end position="365"/>
    </location>
</feature>
<comment type="caution">
    <text evidence="3">The sequence shown here is derived from an EMBL/GenBank/DDBJ whole genome shotgun (WGS) entry which is preliminary data.</text>
</comment>
<dbReference type="InterPro" id="IPR036034">
    <property type="entry name" value="PDZ_sf"/>
</dbReference>
<dbReference type="SMART" id="SM00228">
    <property type="entry name" value="PDZ"/>
    <property type="match status" value="1"/>
</dbReference>
<organism evidence="3 4">
    <name type="scientific">Lysinibacillus parviboronicapiens</name>
    <dbReference type="NCBI Taxonomy" id="436516"/>
    <lineage>
        <taxon>Bacteria</taxon>
        <taxon>Bacillati</taxon>
        <taxon>Bacillota</taxon>
        <taxon>Bacilli</taxon>
        <taxon>Bacillales</taxon>
        <taxon>Bacillaceae</taxon>
        <taxon>Lysinibacillus</taxon>
    </lineage>
</organism>
<evidence type="ECO:0000256" key="1">
    <source>
        <dbReference type="SAM" id="Phobius"/>
    </source>
</evidence>
<evidence type="ECO:0000313" key="3">
    <source>
        <dbReference type="EMBL" id="MET4563026.1"/>
    </source>
</evidence>
<dbReference type="InterPro" id="IPR041489">
    <property type="entry name" value="PDZ_6"/>
</dbReference>
<dbReference type="InterPro" id="IPR001478">
    <property type="entry name" value="PDZ"/>
</dbReference>
<sequence length="393" mass="43967">MASNILIEFVTAIGRFLLNPVIYIAILLAILLGYSRVKQERKFFNRRIIWGWTELVGQWKRGWPYALIISIISVGVGLTVPKTFLLVLLAFSALALLLFFINSLSSIYTMGFATLATWAMYQYDWSFSWWKVSLEGTDLFEGAIVTITIITGLCVIAEGMLIRRTSTMVTTPRVENTKRGMQAIVYRTRNIWVLPILFIIPGDVISSVIPYWPQFTLGESKFALVVFPVVIGFSKLSRKELPVLQLPKIGRSVLLLGQLMVIGGLASVFEPVVGLITLAVGVIIRLSITIYYAIQDKTEIYAVAPSSKGAVIAAVLPDSPAEKMGLLAGECIRKVNGHPIYTENELYEALQLNAAHCRLEVLDRNNEIRLTQHVIYSNDHYRIGLLLAEQRDV</sequence>
<dbReference type="Pfam" id="PF17820">
    <property type="entry name" value="PDZ_6"/>
    <property type="match status" value="1"/>
</dbReference>
<accession>A0ABV2PPY5</accession>
<feature type="transmembrane region" description="Helical" evidence="1">
    <location>
        <begin position="275"/>
        <end position="294"/>
    </location>
</feature>
<dbReference type="SUPFAM" id="SSF50156">
    <property type="entry name" value="PDZ domain-like"/>
    <property type="match status" value="1"/>
</dbReference>
<feature type="transmembrane region" description="Helical" evidence="1">
    <location>
        <begin position="143"/>
        <end position="162"/>
    </location>
</feature>
<reference evidence="3 4" key="1">
    <citation type="submission" date="2024-06" db="EMBL/GenBank/DDBJ databases">
        <title>Sorghum-associated microbial communities from plants grown in Nebraska, USA.</title>
        <authorList>
            <person name="Schachtman D."/>
        </authorList>
    </citation>
    <scope>NUCLEOTIDE SEQUENCE [LARGE SCALE GENOMIC DNA]</scope>
    <source>
        <strain evidence="3 4">736</strain>
    </source>
</reference>
<feature type="transmembrane region" description="Helical" evidence="1">
    <location>
        <begin position="191"/>
        <end position="212"/>
    </location>
</feature>
<keyword evidence="1" id="KW-0472">Membrane</keyword>
<dbReference type="PROSITE" id="PS50106">
    <property type="entry name" value="PDZ"/>
    <property type="match status" value="1"/>
</dbReference>